<feature type="region of interest" description="Disordered" evidence="1">
    <location>
        <begin position="368"/>
        <end position="470"/>
    </location>
</feature>
<sequence length="572" mass="60074">MLPRIATSITVPIPSTTEPAGEAAPDGARPVLSAEALANLRAAVLLRLLEAMMRQIERGGDGVGGGNSGNSGNNGVSRQLLDALFDAIKTLPQRGGAGEDATRNLANLIARLPAELRPSTEKLLTAVLASTPTRILMEVIRNPGGPDAQRLAQALLSAAAQIGSDDDAPAAVRTLQRFFPAEALLAAAVRREGEAVQPGREGIVDSRSLQAALRRLFEGEKETNTGAPARPALPALREDAPTPSRKPAPEEASRPQQPAPRPATEPQAPVREDARAPGRPASEVNRPLAGTANPMPTTGGREVTAGAAQTTNMGEPVSPPVSAPMAVNTGREQKGVMRLIAGVVANLSEDEALVLRLLLQAPLPEEPDVPAPQLVPEQEGDEQPEKLPRAANTVQALATEATAARAPEQAPAEAARGRAAAAPASLTPPADSETQAGQPRTAVHGEPAPARPPAVALPDQPAERPPLPTIMRDGIAVPFVPYLPAADDLETREARRKDEAEEDKPTAEDEETPEDRTQDESAGEGDAQGDGQEPAAEADTPDIERRRRKIEDLVGPPDPGFAYYQKRGEYWT</sequence>
<feature type="region of interest" description="Disordered" evidence="1">
    <location>
        <begin position="217"/>
        <end position="302"/>
    </location>
</feature>
<organism evidence="2 3">
    <name type="scientific">Mycoplana rhizolycopersici</name>
    <dbReference type="NCBI Taxonomy" id="2746702"/>
    <lineage>
        <taxon>Bacteria</taxon>
        <taxon>Pseudomonadati</taxon>
        <taxon>Pseudomonadota</taxon>
        <taxon>Alphaproteobacteria</taxon>
        <taxon>Hyphomicrobiales</taxon>
        <taxon>Rhizobiaceae</taxon>
        <taxon>Mycoplana</taxon>
    </lineage>
</organism>
<feature type="compositionally biased region" description="Polar residues" evidence="1">
    <location>
        <begin position="7"/>
        <end position="18"/>
    </location>
</feature>
<feature type="compositionally biased region" description="Basic and acidic residues" evidence="1">
    <location>
        <begin position="489"/>
        <end position="507"/>
    </location>
</feature>
<feature type="region of interest" description="Disordered" evidence="1">
    <location>
        <begin position="484"/>
        <end position="572"/>
    </location>
</feature>
<dbReference type="EMBL" id="JABXYK010000009">
    <property type="protein sequence ID" value="NVP56634.1"/>
    <property type="molecule type" value="Genomic_DNA"/>
</dbReference>
<gene>
    <name evidence="2" type="ORF">HV823_15365</name>
</gene>
<reference evidence="2 3" key="1">
    <citation type="submission" date="2020-06" db="EMBL/GenBank/DDBJ databases">
        <title>Rhizobium sp.nov. isolated from the tomato plant.</title>
        <authorList>
            <person name="Thin K.K."/>
            <person name="Zhang X."/>
            <person name="He S."/>
        </authorList>
    </citation>
    <scope>NUCLEOTIDE SEQUENCE [LARGE SCALE GENOMIC DNA]</scope>
    <source>
        <strain evidence="2 3">DBTS2</strain>
    </source>
</reference>
<accession>A0ABX2QFT5</accession>
<feature type="region of interest" description="Disordered" evidence="1">
    <location>
        <begin position="1"/>
        <end position="27"/>
    </location>
</feature>
<name>A0ABX2QFT5_9HYPH</name>
<keyword evidence="3" id="KW-1185">Reference proteome</keyword>
<evidence type="ECO:0000313" key="3">
    <source>
        <dbReference type="Proteomes" id="UP000659172"/>
    </source>
</evidence>
<protein>
    <submittedName>
        <fullName evidence="2">Uncharacterized protein</fullName>
    </submittedName>
</protein>
<comment type="caution">
    <text evidence="2">The sequence shown here is derived from an EMBL/GenBank/DDBJ whole genome shotgun (WGS) entry which is preliminary data.</text>
</comment>
<evidence type="ECO:0000313" key="2">
    <source>
        <dbReference type="EMBL" id="NVP56634.1"/>
    </source>
</evidence>
<proteinExistence type="predicted"/>
<dbReference type="RefSeq" id="WP_176950614.1">
    <property type="nucleotide sequence ID" value="NZ_JABXYK010000009.1"/>
</dbReference>
<dbReference type="Proteomes" id="UP000659172">
    <property type="component" value="Unassembled WGS sequence"/>
</dbReference>
<evidence type="ECO:0000256" key="1">
    <source>
        <dbReference type="SAM" id="MobiDB-lite"/>
    </source>
</evidence>
<feature type="compositionally biased region" description="Low complexity" evidence="1">
    <location>
        <begin position="396"/>
        <end position="430"/>
    </location>
</feature>
<feature type="compositionally biased region" description="Basic and acidic residues" evidence="1">
    <location>
        <begin position="542"/>
        <end position="552"/>
    </location>
</feature>